<dbReference type="SUPFAM" id="SSF53850">
    <property type="entry name" value="Periplasmic binding protein-like II"/>
    <property type="match status" value="1"/>
</dbReference>
<reference evidence="2" key="1">
    <citation type="journal article" date="2014" name="Int. J. Syst. Evol. Microbiol.">
        <title>Complete genome sequence of Corynebacterium casei LMG S-19264T (=DSM 44701T), isolated from a smear-ripened cheese.</title>
        <authorList>
            <consortium name="US DOE Joint Genome Institute (JGI-PGF)"/>
            <person name="Walter F."/>
            <person name="Albersmeier A."/>
            <person name="Kalinowski J."/>
            <person name="Ruckert C."/>
        </authorList>
    </citation>
    <scope>NUCLEOTIDE SEQUENCE</scope>
    <source>
        <strain evidence="2">CGMCC 4.7278</strain>
    </source>
</reference>
<dbReference type="InterPro" id="IPR015168">
    <property type="entry name" value="SsuA/THI5"/>
</dbReference>
<evidence type="ECO:0000313" key="2">
    <source>
        <dbReference type="EMBL" id="GGK40119.1"/>
    </source>
</evidence>
<gene>
    <name evidence="2" type="ORF">GCM10011591_09660</name>
</gene>
<dbReference type="Proteomes" id="UP000612956">
    <property type="component" value="Unassembled WGS sequence"/>
</dbReference>
<comment type="caution">
    <text evidence="2">The sequence shown here is derived from an EMBL/GenBank/DDBJ whole genome shotgun (WGS) entry which is preliminary data.</text>
</comment>
<organism evidence="2 3">
    <name type="scientific">Nocardia camponoti</name>
    <dbReference type="NCBI Taxonomy" id="1616106"/>
    <lineage>
        <taxon>Bacteria</taxon>
        <taxon>Bacillati</taxon>
        <taxon>Actinomycetota</taxon>
        <taxon>Actinomycetes</taxon>
        <taxon>Mycobacteriales</taxon>
        <taxon>Nocardiaceae</taxon>
        <taxon>Nocardia</taxon>
    </lineage>
</organism>
<name>A0A917QAD9_9NOCA</name>
<sequence length="323" mass="34608">MRPQLRHLLSMLIAALLLVGALTACISTPDGGGNSTAIRIGTLRGQPHLYAPYFMQRFAPPGTTYDIVLFENSPDIKNAIASGAIDFGVLGAPSMLAGSAGGQDVRIVASAANGGSAFVGKPEIKTPHDLRGKKIGFPPGSSQEIVLKLTLRANGIDPATDVQLVNLAYSDMANAYKSGQIDAFLSAETAPSIVKQLGAHDILSPYDTPIGGVNIVFGTRGTLVNSDRDRVQQTVRTFVQAIEFMKGDRKAWVDGLVTTFGLDRTIVETASQNVWLRWELDDEYRGRLTALATQMRAFDQLAKEPDLAKLVDPQFLAPASLGR</sequence>
<dbReference type="AlphaFoldDB" id="A0A917QAD9"/>
<evidence type="ECO:0000313" key="3">
    <source>
        <dbReference type="Proteomes" id="UP000612956"/>
    </source>
</evidence>
<dbReference type="Pfam" id="PF09084">
    <property type="entry name" value="NMT1"/>
    <property type="match status" value="1"/>
</dbReference>
<dbReference type="PANTHER" id="PTHR30024">
    <property type="entry name" value="ALIPHATIC SULFONATES-BINDING PROTEIN-RELATED"/>
    <property type="match status" value="1"/>
</dbReference>
<dbReference type="PROSITE" id="PS51257">
    <property type="entry name" value="PROKAR_LIPOPROTEIN"/>
    <property type="match status" value="1"/>
</dbReference>
<reference evidence="2" key="2">
    <citation type="submission" date="2020-09" db="EMBL/GenBank/DDBJ databases">
        <authorList>
            <person name="Sun Q."/>
            <person name="Zhou Y."/>
        </authorList>
    </citation>
    <scope>NUCLEOTIDE SEQUENCE</scope>
    <source>
        <strain evidence="2">CGMCC 4.7278</strain>
    </source>
</reference>
<accession>A0A917QAD9</accession>
<evidence type="ECO:0000259" key="1">
    <source>
        <dbReference type="Pfam" id="PF09084"/>
    </source>
</evidence>
<keyword evidence="3" id="KW-1185">Reference proteome</keyword>
<proteinExistence type="predicted"/>
<dbReference type="Gene3D" id="3.40.190.10">
    <property type="entry name" value="Periplasmic binding protein-like II"/>
    <property type="match status" value="2"/>
</dbReference>
<dbReference type="RefSeq" id="WP_229683708.1">
    <property type="nucleotide sequence ID" value="NZ_BMMW01000001.1"/>
</dbReference>
<feature type="domain" description="SsuA/THI5-like" evidence="1">
    <location>
        <begin position="66"/>
        <end position="246"/>
    </location>
</feature>
<protein>
    <recommendedName>
        <fullName evidence="1">SsuA/THI5-like domain-containing protein</fullName>
    </recommendedName>
</protein>
<dbReference type="EMBL" id="BMMW01000001">
    <property type="protein sequence ID" value="GGK40119.1"/>
    <property type="molecule type" value="Genomic_DNA"/>
</dbReference>